<feature type="non-terminal residue" evidence="2">
    <location>
        <position position="77"/>
    </location>
</feature>
<reference evidence="2 3" key="1">
    <citation type="submission" date="2024-05" db="EMBL/GenBank/DDBJ databases">
        <title>Genome sequencing and assembly of Indian major carp, Cirrhinus mrigala (Hamilton, 1822).</title>
        <authorList>
            <person name="Mohindra V."/>
            <person name="Chowdhury L.M."/>
            <person name="Lal K."/>
            <person name="Jena J.K."/>
        </authorList>
    </citation>
    <scope>NUCLEOTIDE SEQUENCE [LARGE SCALE GENOMIC DNA]</scope>
    <source>
        <strain evidence="2">CM1030</strain>
        <tissue evidence="2">Blood</tissue>
    </source>
</reference>
<gene>
    <name evidence="2" type="ORF">M9458_003181</name>
</gene>
<feature type="region of interest" description="Disordered" evidence="1">
    <location>
        <begin position="1"/>
        <end position="54"/>
    </location>
</feature>
<dbReference type="EMBL" id="JAMKFB020000002">
    <property type="protein sequence ID" value="KAL0199994.1"/>
    <property type="molecule type" value="Genomic_DNA"/>
</dbReference>
<evidence type="ECO:0000313" key="2">
    <source>
        <dbReference type="EMBL" id="KAL0199994.1"/>
    </source>
</evidence>
<feature type="compositionally biased region" description="Gly residues" evidence="1">
    <location>
        <begin position="36"/>
        <end position="46"/>
    </location>
</feature>
<accession>A0ABD0RN88</accession>
<keyword evidence="3" id="KW-1185">Reference proteome</keyword>
<dbReference type="AlphaFoldDB" id="A0ABD0RN88"/>
<organism evidence="2 3">
    <name type="scientific">Cirrhinus mrigala</name>
    <name type="common">Mrigala</name>
    <dbReference type="NCBI Taxonomy" id="683832"/>
    <lineage>
        <taxon>Eukaryota</taxon>
        <taxon>Metazoa</taxon>
        <taxon>Chordata</taxon>
        <taxon>Craniata</taxon>
        <taxon>Vertebrata</taxon>
        <taxon>Euteleostomi</taxon>
        <taxon>Actinopterygii</taxon>
        <taxon>Neopterygii</taxon>
        <taxon>Teleostei</taxon>
        <taxon>Ostariophysi</taxon>
        <taxon>Cypriniformes</taxon>
        <taxon>Cyprinidae</taxon>
        <taxon>Labeoninae</taxon>
        <taxon>Labeonini</taxon>
        <taxon>Cirrhinus</taxon>
    </lineage>
</organism>
<feature type="non-terminal residue" evidence="2">
    <location>
        <position position="1"/>
    </location>
</feature>
<protein>
    <recommendedName>
        <fullName evidence="4">MHC class I antigen</fullName>
    </recommendedName>
</protein>
<evidence type="ECO:0000313" key="3">
    <source>
        <dbReference type="Proteomes" id="UP001529510"/>
    </source>
</evidence>
<sequence>HLPASRGVRDDHSYRGHHREPVLPGQQRVTEPLQGSGSGTAVGGSDGLDSAAGCRLSGTAGVARRCGGAGRFGDLLR</sequence>
<dbReference type="Proteomes" id="UP001529510">
    <property type="component" value="Unassembled WGS sequence"/>
</dbReference>
<evidence type="ECO:0000256" key="1">
    <source>
        <dbReference type="SAM" id="MobiDB-lite"/>
    </source>
</evidence>
<evidence type="ECO:0008006" key="4">
    <source>
        <dbReference type="Google" id="ProtNLM"/>
    </source>
</evidence>
<comment type="caution">
    <text evidence="2">The sequence shown here is derived from an EMBL/GenBank/DDBJ whole genome shotgun (WGS) entry which is preliminary data.</text>
</comment>
<proteinExistence type="predicted"/>
<name>A0ABD0RN88_CIRMR</name>